<dbReference type="OMA" id="LHEPAME"/>
<keyword evidence="3" id="KW-1185">Reference proteome</keyword>
<dbReference type="Proteomes" id="UP000184267">
    <property type="component" value="Unassembled WGS sequence"/>
</dbReference>
<dbReference type="AlphaFoldDB" id="A0A1M2VKY3"/>
<accession>A0A1M2VKY3</accession>
<organism evidence="2 3">
    <name type="scientific">Trametes pubescens</name>
    <name type="common">White-rot fungus</name>
    <dbReference type="NCBI Taxonomy" id="154538"/>
    <lineage>
        <taxon>Eukaryota</taxon>
        <taxon>Fungi</taxon>
        <taxon>Dikarya</taxon>
        <taxon>Basidiomycota</taxon>
        <taxon>Agaricomycotina</taxon>
        <taxon>Agaricomycetes</taxon>
        <taxon>Polyporales</taxon>
        <taxon>Polyporaceae</taxon>
        <taxon>Trametes</taxon>
    </lineage>
</organism>
<dbReference type="STRING" id="154538.A0A1M2VKY3"/>
<dbReference type="InterPro" id="IPR001810">
    <property type="entry name" value="F-box_dom"/>
</dbReference>
<dbReference type="Pfam" id="PF12937">
    <property type="entry name" value="F-box-like"/>
    <property type="match status" value="1"/>
</dbReference>
<evidence type="ECO:0000313" key="2">
    <source>
        <dbReference type="EMBL" id="OJT08202.1"/>
    </source>
</evidence>
<evidence type="ECO:0000259" key="1">
    <source>
        <dbReference type="Pfam" id="PF12937"/>
    </source>
</evidence>
<comment type="caution">
    <text evidence="2">The sequence shown here is derived from an EMBL/GenBank/DDBJ whole genome shotgun (WGS) entry which is preliminary data.</text>
</comment>
<evidence type="ECO:0000313" key="3">
    <source>
        <dbReference type="Proteomes" id="UP000184267"/>
    </source>
</evidence>
<gene>
    <name evidence="2" type="ORF">TRAPUB_903</name>
</gene>
<sequence>MHKVLTIAELSSHICSYLDPSSLAATAQSCKTLNGPATPALWTDIPDFTPLVKLLPKNSWVIKEKKIKLTRVLLPSDWDRVLKHSDIVKTLGHPSASCSRDCLTLDDDFFTRFCAQKPVMVLLPRLRSVNWCALRLPDRCLSMFTLLLGSNLRNASISTLGKDAGAKTAVAGAVAVLSQNSPCMRQLHLEVSSRQRHASTSISSALTDAIPSFQHLVDFHCTSVALTKQAMDVLASLPDLAECALRLPQIHEWSTGGIQPRPFPNLKRLSIVASAEAYTDFSRAFSCPQVTSFDLDVITVPKSQTIPELFSGIRRQFHPRILDSLAVYTSPEIVVTESMVIGMGATVLPGDFAPLLDFARITTFEFSPPWAYRISDGLILDMAQAWPFLQDFALANSPFCIQLEYGATLRSLAAFAVHSPVLEAIAYPFDGIAGRTEGGAIPDDLYGDLAVNGAIIPSTSIVADLTVQRCPIAEPAQDVAVFLSMLFPELNSVDVCEATVHDPRYRDEYRASWREVSECLDLISGGQKVEQDTQSVSR</sequence>
<dbReference type="OrthoDB" id="2802434at2759"/>
<dbReference type="EMBL" id="MNAD01001072">
    <property type="protein sequence ID" value="OJT08202.1"/>
    <property type="molecule type" value="Genomic_DNA"/>
</dbReference>
<protein>
    <recommendedName>
        <fullName evidence="1">F-box domain-containing protein</fullName>
    </recommendedName>
</protein>
<dbReference type="PROSITE" id="PS51257">
    <property type="entry name" value="PROKAR_LIPOPROTEIN"/>
    <property type="match status" value="1"/>
</dbReference>
<name>A0A1M2VKY3_TRAPU</name>
<reference evidence="2 3" key="1">
    <citation type="submission" date="2016-10" db="EMBL/GenBank/DDBJ databases">
        <title>Genome sequence of the basidiomycete white-rot fungus Trametes pubescens.</title>
        <authorList>
            <person name="Makela M.R."/>
            <person name="Granchi Z."/>
            <person name="Peng M."/>
            <person name="De Vries R.P."/>
            <person name="Grigoriev I."/>
            <person name="Riley R."/>
            <person name="Hilden K."/>
        </authorList>
    </citation>
    <scope>NUCLEOTIDE SEQUENCE [LARGE SCALE GENOMIC DNA]</scope>
    <source>
        <strain evidence="2 3">FBCC735</strain>
    </source>
</reference>
<proteinExistence type="predicted"/>
<feature type="domain" description="F-box" evidence="1">
    <location>
        <begin position="9"/>
        <end position="44"/>
    </location>
</feature>